<evidence type="ECO:0000313" key="3">
    <source>
        <dbReference type="Proteomes" id="UP001155241"/>
    </source>
</evidence>
<feature type="signal peptide" evidence="1">
    <location>
        <begin position="1"/>
        <end position="26"/>
    </location>
</feature>
<evidence type="ECO:0008006" key="4">
    <source>
        <dbReference type="Google" id="ProtNLM"/>
    </source>
</evidence>
<proteinExistence type="predicted"/>
<keyword evidence="1" id="KW-0732">Signal</keyword>
<organism evidence="2 3">
    <name type="scientific">Aeoliella straminimaris</name>
    <dbReference type="NCBI Taxonomy" id="2954799"/>
    <lineage>
        <taxon>Bacteria</taxon>
        <taxon>Pseudomonadati</taxon>
        <taxon>Planctomycetota</taxon>
        <taxon>Planctomycetia</taxon>
        <taxon>Pirellulales</taxon>
        <taxon>Lacipirellulaceae</taxon>
        <taxon>Aeoliella</taxon>
    </lineage>
</organism>
<accession>A0A9X2JKN5</accession>
<keyword evidence="3" id="KW-1185">Reference proteome</keyword>
<dbReference type="AlphaFoldDB" id="A0A9X2JKN5"/>
<reference evidence="2" key="1">
    <citation type="submission" date="2022-06" db="EMBL/GenBank/DDBJ databases">
        <title>Aeoliella straminimaris, a novel planctomycete from sediments.</title>
        <authorList>
            <person name="Vitorino I.R."/>
            <person name="Lage O.M."/>
        </authorList>
    </citation>
    <scope>NUCLEOTIDE SEQUENCE</scope>
    <source>
        <strain evidence="2">ICT_H6.2</strain>
    </source>
</reference>
<comment type="caution">
    <text evidence="2">The sequence shown here is derived from an EMBL/GenBank/DDBJ whole genome shotgun (WGS) entry which is preliminary data.</text>
</comment>
<dbReference type="EMBL" id="JAMXLR010000081">
    <property type="protein sequence ID" value="MCO6046949.1"/>
    <property type="molecule type" value="Genomic_DNA"/>
</dbReference>
<dbReference type="Proteomes" id="UP001155241">
    <property type="component" value="Unassembled WGS sequence"/>
</dbReference>
<protein>
    <recommendedName>
        <fullName evidence="4">PEP-CTERM protein-sorting domain-containing protein</fullName>
    </recommendedName>
</protein>
<evidence type="ECO:0000256" key="1">
    <source>
        <dbReference type="SAM" id="SignalP"/>
    </source>
</evidence>
<feature type="chain" id="PRO_5040843063" description="PEP-CTERM protein-sorting domain-containing protein" evidence="1">
    <location>
        <begin position="27"/>
        <end position="224"/>
    </location>
</feature>
<evidence type="ECO:0000313" key="2">
    <source>
        <dbReference type="EMBL" id="MCO6046949.1"/>
    </source>
</evidence>
<dbReference type="RefSeq" id="WP_252855061.1">
    <property type="nucleotide sequence ID" value="NZ_JAMXLR010000081.1"/>
</dbReference>
<name>A0A9X2JKN5_9BACT</name>
<gene>
    <name evidence="2" type="ORF">NG895_23875</name>
</gene>
<sequence>MRHVALLSLMSMVMALAMGVGAVASAAIIGTFVPAVDGVNSFQSSDGVSDFSSTTATAGLWHDRPGTFDIVGLASPQSGAYQGQNKTGGAQTHNEVVTTITGLDVGSMYSIDIVYGINPAASSGSQDIDAGFASGSLTTLTEAGGTLTGDNLMASGWVAAQQNIGTAIADSNGEIKVYVGATLNAERSVYNGLAYVPVPEPTGITLLAICLGGAAVSLRRKPDL</sequence>